<organism evidence="1">
    <name type="scientific">uncultured Thermomicrobiales bacterium</name>
    <dbReference type="NCBI Taxonomy" id="1645740"/>
    <lineage>
        <taxon>Bacteria</taxon>
        <taxon>Pseudomonadati</taxon>
        <taxon>Thermomicrobiota</taxon>
        <taxon>Thermomicrobia</taxon>
        <taxon>Thermomicrobiales</taxon>
        <taxon>environmental samples</taxon>
    </lineage>
</organism>
<dbReference type="AlphaFoldDB" id="A0A6J4VSN8"/>
<dbReference type="EMBL" id="CADCWN010000333">
    <property type="protein sequence ID" value="CAA9587663.1"/>
    <property type="molecule type" value="Genomic_DNA"/>
</dbReference>
<protein>
    <submittedName>
        <fullName evidence="1">Uncharacterized protein</fullName>
    </submittedName>
</protein>
<reference evidence="1" key="1">
    <citation type="submission" date="2020-02" db="EMBL/GenBank/DDBJ databases">
        <authorList>
            <person name="Meier V. D."/>
        </authorList>
    </citation>
    <scope>NUCLEOTIDE SEQUENCE</scope>
    <source>
        <strain evidence="1">AVDCRST_MAG18</strain>
    </source>
</reference>
<proteinExistence type="predicted"/>
<sequence>GHGSCCAPSAVTSFLPVTRPGSTTAAARC</sequence>
<evidence type="ECO:0000313" key="1">
    <source>
        <dbReference type="EMBL" id="CAA9587663.1"/>
    </source>
</evidence>
<gene>
    <name evidence="1" type="ORF">AVDCRST_MAG18-4175</name>
</gene>
<feature type="non-terminal residue" evidence="1">
    <location>
        <position position="1"/>
    </location>
</feature>
<accession>A0A6J4VSN8</accession>
<name>A0A6J4VSN8_9BACT</name>
<feature type="non-terminal residue" evidence="1">
    <location>
        <position position="29"/>
    </location>
</feature>